<feature type="binding site" evidence="1">
    <location>
        <position position="194"/>
    </location>
    <ligand>
        <name>[2Fe-2S] cluster</name>
        <dbReference type="ChEBI" id="CHEBI:190135"/>
    </ligand>
</feature>
<reference evidence="3" key="1">
    <citation type="submission" date="2020-07" db="EMBL/GenBank/DDBJ databases">
        <title>Huge and variable diversity of episymbiotic CPR bacteria and DPANN archaea in groundwater ecosystems.</title>
        <authorList>
            <person name="He C.Y."/>
            <person name="Keren R."/>
            <person name="Whittaker M."/>
            <person name="Farag I.F."/>
            <person name="Doudna J."/>
            <person name="Cate J.H.D."/>
            <person name="Banfield J.F."/>
        </authorList>
    </citation>
    <scope>NUCLEOTIDE SEQUENCE</scope>
    <source>
        <strain evidence="3">NC_groundwater_763_Ag_S-0.2um_68_21</strain>
    </source>
</reference>
<comment type="caution">
    <text evidence="3">The sequence shown here is derived from an EMBL/GenBank/DDBJ whole genome shotgun (WGS) entry which is preliminary data.</text>
</comment>
<keyword evidence="1" id="KW-0408">Iron</keyword>
<dbReference type="GO" id="GO:0046872">
    <property type="term" value="F:metal ion binding"/>
    <property type="evidence" value="ECO:0007669"/>
    <property type="project" value="UniProtKB-KW"/>
</dbReference>
<dbReference type="InterPro" id="IPR039261">
    <property type="entry name" value="FNR_nucleotide-bd"/>
</dbReference>
<keyword evidence="1" id="KW-0411">Iron-sulfur</keyword>
<proteinExistence type="predicted"/>
<protein>
    <submittedName>
        <fullName evidence="3">Dihydroorotate dehydrogenase electron transfer subunit</fullName>
    </submittedName>
</protein>
<dbReference type="InterPro" id="IPR017927">
    <property type="entry name" value="FAD-bd_FR_type"/>
</dbReference>
<dbReference type="GO" id="GO:0050660">
    <property type="term" value="F:flavin adenine dinucleotide binding"/>
    <property type="evidence" value="ECO:0007669"/>
    <property type="project" value="InterPro"/>
</dbReference>
<keyword evidence="1" id="KW-0479">Metal-binding</keyword>
<feature type="binding site" evidence="1">
    <location>
        <position position="202"/>
    </location>
    <ligand>
        <name>[2Fe-2S] cluster</name>
        <dbReference type="ChEBI" id="CHEBI:190135"/>
    </ligand>
</feature>
<dbReference type="InterPro" id="IPR012165">
    <property type="entry name" value="Cyt_c3_hydrogenase_gsu"/>
</dbReference>
<comment type="cofactor">
    <cofactor evidence="1">
        <name>[2Fe-2S] cluster</name>
        <dbReference type="ChEBI" id="CHEBI:190135"/>
    </cofactor>
    <text evidence="1">Binds 1 [2Fe-2S] cluster per subunit.</text>
</comment>
<dbReference type="PANTHER" id="PTHR43513:SF3">
    <property type="entry name" value="DIHYDROOROTATE DEHYDROGENASE B (NAD(+)), ELECTRON TRANSFER SUBUNIT-RELATED"/>
    <property type="match status" value="1"/>
</dbReference>
<name>A0A932I3T5_UNCTE</name>
<dbReference type="PIRSF" id="PIRSF006816">
    <property type="entry name" value="Cyc3_hyd_g"/>
    <property type="match status" value="1"/>
</dbReference>
<feature type="binding site" evidence="1">
    <location>
        <position position="199"/>
    </location>
    <ligand>
        <name>[2Fe-2S] cluster</name>
        <dbReference type="ChEBI" id="CHEBI:190135"/>
    </ligand>
</feature>
<feature type="binding site" evidence="1">
    <location>
        <position position="210"/>
    </location>
    <ligand>
        <name>[2Fe-2S] cluster</name>
        <dbReference type="ChEBI" id="CHEBI:190135"/>
    </ligand>
</feature>
<dbReference type="Gene3D" id="2.40.30.10">
    <property type="entry name" value="Translation factors"/>
    <property type="match status" value="1"/>
</dbReference>
<feature type="domain" description="FAD-binding FR-type" evidence="2">
    <location>
        <begin position="1"/>
        <end position="87"/>
    </location>
</feature>
<dbReference type="EMBL" id="JACPUR010000041">
    <property type="protein sequence ID" value="MBI3129558.1"/>
    <property type="molecule type" value="Genomic_DNA"/>
</dbReference>
<dbReference type="InterPro" id="IPR017938">
    <property type="entry name" value="Riboflavin_synthase-like_b-brl"/>
</dbReference>
<gene>
    <name evidence="3" type="ORF">HYZ11_18270</name>
</gene>
<evidence type="ECO:0000313" key="3">
    <source>
        <dbReference type="EMBL" id="MBI3129558.1"/>
    </source>
</evidence>
<keyword evidence="1" id="KW-0001">2Fe-2S</keyword>
<dbReference type="NCBIfam" id="NF000796">
    <property type="entry name" value="PRK00054.1-1"/>
    <property type="match status" value="1"/>
</dbReference>
<accession>A0A932I3T5</accession>
<dbReference type="GO" id="GO:0006221">
    <property type="term" value="P:pyrimidine nucleotide biosynthetic process"/>
    <property type="evidence" value="ECO:0007669"/>
    <property type="project" value="InterPro"/>
</dbReference>
<dbReference type="InterPro" id="IPR050353">
    <property type="entry name" value="PyrK_electron_transfer"/>
</dbReference>
<organism evidence="3 4">
    <name type="scientific">Tectimicrobiota bacterium</name>
    <dbReference type="NCBI Taxonomy" id="2528274"/>
    <lineage>
        <taxon>Bacteria</taxon>
        <taxon>Pseudomonadati</taxon>
        <taxon>Nitrospinota/Tectimicrobiota group</taxon>
        <taxon>Candidatus Tectimicrobiota</taxon>
    </lineage>
</organism>
<dbReference type="GO" id="GO:0016491">
    <property type="term" value="F:oxidoreductase activity"/>
    <property type="evidence" value="ECO:0007669"/>
    <property type="project" value="InterPro"/>
</dbReference>
<sequence length="241" mass="26628">MPEMVRILENRRESPWTRTLFFDKEIPCAPGQFMMVWLPRVGEKPFTLSYPNAITVKRAGVFTERLTALEPGDSVGLRGPLGKGYPPLERPALIGGGVGIAELRLLALACEKPTFILGGRTAEEILFLEEFRRLGPVHVATEDGSLGTRGLVTALLPVEASAYAICGPERMMAACLDLLPPERTYLAIERYMKCAVGLCGQCTCSGWRVCVDGPVFPGAWVREMEDFGRRRRAKSGRWEAI</sequence>
<dbReference type="Pfam" id="PF10418">
    <property type="entry name" value="DHODB_Fe-S_bind"/>
    <property type="match status" value="1"/>
</dbReference>
<dbReference type="Gene3D" id="3.40.50.80">
    <property type="entry name" value="Nucleotide-binding domain of ferredoxin-NADP reductase (FNR) module"/>
    <property type="match status" value="1"/>
</dbReference>
<dbReference type="PANTHER" id="PTHR43513">
    <property type="entry name" value="DIHYDROOROTATE DEHYDROGENASE B (NAD(+)), ELECTRON TRANSFER SUBUNIT"/>
    <property type="match status" value="1"/>
</dbReference>
<dbReference type="GO" id="GO:0051537">
    <property type="term" value="F:2 iron, 2 sulfur cluster binding"/>
    <property type="evidence" value="ECO:0007669"/>
    <property type="project" value="UniProtKB-KW"/>
</dbReference>
<dbReference type="PROSITE" id="PS51384">
    <property type="entry name" value="FAD_FR"/>
    <property type="match status" value="1"/>
</dbReference>
<dbReference type="SUPFAM" id="SSF63380">
    <property type="entry name" value="Riboflavin synthase domain-like"/>
    <property type="match status" value="1"/>
</dbReference>
<dbReference type="AlphaFoldDB" id="A0A932I3T5"/>
<evidence type="ECO:0000256" key="1">
    <source>
        <dbReference type="PIRSR" id="PIRSR006816-2"/>
    </source>
</evidence>
<dbReference type="Proteomes" id="UP000782312">
    <property type="component" value="Unassembled WGS sequence"/>
</dbReference>
<dbReference type="InterPro" id="IPR019480">
    <property type="entry name" value="Dihydroorotate_DH_Fe-S-bd"/>
</dbReference>
<dbReference type="SUPFAM" id="SSF52343">
    <property type="entry name" value="Ferredoxin reductase-like, C-terminal NADP-linked domain"/>
    <property type="match status" value="1"/>
</dbReference>
<evidence type="ECO:0000313" key="4">
    <source>
        <dbReference type="Proteomes" id="UP000782312"/>
    </source>
</evidence>
<evidence type="ECO:0000259" key="2">
    <source>
        <dbReference type="PROSITE" id="PS51384"/>
    </source>
</evidence>